<dbReference type="InterPro" id="IPR014721">
    <property type="entry name" value="Ribsml_uS5_D2-typ_fold_subgr"/>
</dbReference>
<dbReference type="GO" id="GO:0000049">
    <property type="term" value="F:tRNA binding"/>
    <property type="evidence" value="ECO:0007669"/>
    <property type="project" value="InterPro"/>
</dbReference>
<evidence type="ECO:0000313" key="3">
    <source>
        <dbReference type="Proteomes" id="UP001149813"/>
    </source>
</evidence>
<reference evidence="2" key="1">
    <citation type="submission" date="2022-07" db="EMBL/GenBank/DDBJ databases">
        <title>Phylogenomic reconstructions and comparative analyses of Kickxellomycotina fungi.</title>
        <authorList>
            <person name="Reynolds N.K."/>
            <person name="Stajich J.E."/>
            <person name="Barry K."/>
            <person name="Grigoriev I.V."/>
            <person name="Crous P."/>
            <person name="Smith M.E."/>
        </authorList>
    </citation>
    <scope>NUCLEOTIDE SEQUENCE</scope>
    <source>
        <strain evidence="2">NBRC 32514</strain>
    </source>
</reference>
<comment type="caution">
    <text evidence="2">The sequence shown here is derived from an EMBL/GenBank/DDBJ whole genome shotgun (WGS) entry which is preliminary data.</text>
</comment>
<dbReference type="InterPro" id="IPR000100">
    <property type="entry name" value="RNase_P"/>
</dbReference>
<dbReference type="GO" id="GO:0004526">
    <property type="term" value="F:ribonuclease P activity"/>
    <property type="evidence" value="ECO:0007669"/>
    <property type="project" value="InterPro"/>
</dbReference>
<dbReference type="Gene3D" id="3.30.230.10">
    <property type="match status" value="1"/>
</dbReference>
<organism evidence="2 3">
    <name type="scientific">Coemansia erecta</name>
    <dbReference type="NCBI Taxonomy" id="147472"/>
    <lineage>
        <taxon>Eukaryota</taxon>
        <taxon>Fungi</taxon>
        <taxon>Fungi incertae sedis</taxon>
        <taxon>Zoopagomycota</taxon>
        <taxon>Kickxellomycotina</taxon>
        <taxon>Kickxellomycetes</taxon>
        <taxon>Kickxellales</taxon>
        <taxon>Kickxellaceae</taxon>
        <taxon>Coemansia</taxon>
    </lineage>
</organism>
<dbReference type="Pfam" id="PF00825">
    <property type="entry name" value="Ribonuclease_P"/>
    <property type="match status" value="1"/>
</dbReference>
<gene>
    <name evidence="2" type="ORF">LPJ53_003973</name>
</gene>
<dbReference type="Proteomes" id="UP001149813">
    <property type="component" value="Unassembled WGS sequence"/>
</dbReference>
<evidence type="ECO:0000313" key="2">
    <source>
        <dbReference type="EMBL" id="KAJ1721513.1"/>
    </source>
</evidence>
<dbReference type="GO" id="GO:0008033">
    <property type="term" value="P:tRNA processing"/>
    <property type="evidence" value="ECO:0007669"/>
    <property type="project" value="InterPro"/>
</dbReference>
<sequence>MQFRLPGRTNSALSSGVVPLPNDPMLPRGKYFKPKGIPQPGPMTLMLCGRPPNVYDVSNKAFRLLASPWGTDEHPRDHNGLRIRDYRVGCMSSKKKYSKKAYHRWRANRLLRTAATLILPDKGMKRCDYLFIANAEMRFMERDEVFICVEQALLEAQKKIEHDLALGKRRRNRPNTAISTMFGTDTSGSSSSKILDGEIGDDGTVAPVDYCVSHIIVEHQ</sequence>
<proteinExistence type="predicted"/>
<dbReference type="EMBL" id="JANBOJ010000166">
    <property type="protein sequence ID" value="KAJ1721513.1"/>
    <property type="molecule type" value="Genomic_DNA"/>
</dbReference>
<keyword evidence="1" id="KW-0694">RNA-binding</keyword>
<keyword evidence="3" id="KW-1185">Reference proteome</keyword>
<protein>
    <submittedName>
        <fullName evidence="2">Uncharacterized protein</fullName>
    </submittedName>
</protein>
<dbReference type="OrthoDB" id="5524543at2759"/>
<evidence type="ECO:0000256" key="1">
    <source>
        <dbReference type="ARBA" id="ARBA00022884"/>
    </source>
</evidence>
<dbReference type="AlphaFoldDB" id="A0A9W8CRV8"/>
<accession>A0A9W8CRV8</accession>
<name>A0A9W8CRV8_9FUNG</name>